<dbReference type="OrthoDB" id="9815641at2"/>
<dbReference type="NCBIfam" id="TIGR00046">
    <property type="entry name" value="RsmE family RNA methyltransferase"/>
    <property type="match status" value="1"/>
</dbReference>
<dbReference type="InterPro" id="IPR046887">
    <property type="entry name" value="RsmE_PUA-like"/>
</dbReference>
<keyword evidence="9 12" id="KW-0949">S-adenosyl-L-methionine</keyword>
<dbReference type="PANTHER" id="PTHR30027">
    <property type="entry name" value="RIBOSOMAL RNA SMALL SUBUNIT METHYLTRANSFERASE E"/>
    <property type="match status" value="1"/>
</dbReference>
<dbReference type="EC" id="2.1.1.193" evidence="3 12"/>
<comment type="similarity">
    <text evidence="2 12">Belongs to the RNA methyltransferase RsmE family.</text>
</comment>
<keyword evidence="7 12" id="KW-0489">Methyltransferase</keyword>
<feature type="domain" description="Ribosomal RNA small subunit methyltransferase E PUA-like" evidence="14">
    <location>
        <begin position="20"/>
        <end position="66"/>
    </location>
</feature>
<dbReference type="RefSeq" id="WP_057628825.1">
    <property type="nucleotide sequence ID" value="NZ_LDJJ01000036.1"/>
</dbReference>
<dbReference type="PATRIC" id="fig|405446.3.peg.1790"/>
<feature type="domain" description="Ribosomal RNA small subunit methyltransferase E methyltransferase" evidence="13">
    <location>
        <begin position="74"/>
        <end position="238"/>
    </location>
</feature>
<dbReference type="PIRSF" id="PIRSF015601">
    <property type="entry name" value="MTase_slr0722"/>
    <property type="match status" value="1"/>
</dbReference>
<evidence type="ECO:0000256" key="5">
    <source>
        <dbReference type="ARBA" id="ARBA00022490"/>
    </source>
</evidence>
<dbReference type="PANTHER" id="PTHR30027:SF3">
    <property type="entry name" value="16S RRNA (URACIL(1498)-N(3))-METHYLTRANSFERASE"/>
    <property type="match status" value="1"/>
</dbReference>
<dbReference type="GO" id="GO:0070475">
    <property type="term" value="P:rRNA base methylation"/>
    <property type="evidence" value="ECO:0007669"/>
    <property type="project" value="TreeGrafter"/>
</dbReference>
<evidence type="ECO:0000256" key="12">
    <source>
        <dbReference type="PIRNR" id="PIRNR015601"/>
    </source>
</evidence>
<dbReference type="InterPro" id="IPR029026">
    <property type="entry name" value="tRNA_m1G_MTases_N"/>
</dbReference>
<dbReference type="GO" id="GO:0070042">
    <property type="term" value="F:rRNA (uridine-N3-)-methyltransferase activity"/>
    <property type="evidence" value="ECO:0007669"/>
    <property type="project" value="TreeGrafter"/>
</dbReference>
<comment type="function">
    <text evidence="10 12">Specifically methylates the N3 position of the uracil ring of uridine 1498 (m3U1498) in 16S rRNA. Acts on the fully assembled 30S ribosomal subunit.</text>
</comment>
<dbReference type="Pfam" id="PF04452">
    <property type="entry name" value="Methyltrans_RNA"/>
    <property type="match status" value="1"/>
</dbReference>
<organism evidence="15 16">
    <name type="scientific">Stenotrophomonas terrae</name>
    <dbReference type="NCBI Taxonomy" id="405446"/>
    <lineage>
        <taxon>Bacteria</taxon>
        <taxon>Pseudomonadati</taxon>
        <taxon>Pseudomonadota</taxon>
        <taxon>Gammaproteobacteria</taxon>
        <taxon>Lysobacterales</taxon>
        <taxon>Lysobacteraceae</taxon>
        <taxon>Stenotrophomonas</taxon>
    </lineage>
</organism>
<reference evidence="15 16" key="1">
    <citation type="submission" date="2015-05" db="EMBL/GenBank/DDBJ databases">
        <title>Genome sequencing and analysis of members of genus Stenotrophomonas.</title>
        <authorList>
            <person name="Patil P.P."/>
            <person name="Midha S."/>
            <person name="Patil P.B."/>
        </authorList>
    </citation>
    <scope>NUCLEOTIDE SEQUENCE [LARGE SCALE GENOMIC DNA]</scope>
    <source>
        <strain evidence="15 16">DSM 18941</strain>
    </source>
</reference>
<evidence type="ECO:0000256" key="6">
    <source>
        <dbReference type="ARBA" id="ARBA00022552"/>
    </source>
</evidence>
<dbReference type="Proteomes" id="UP000051863">
    <property type="component" value="Unassembled WGS sequence"/>
</dbReference>
<name>A0A0R0CCR5_9GAMM</name>
<evidence type="ECO:0000313" key="15">
    <source>
        <dbReference type="EMBL" id="KRG67077.1"/>
    </source>
</evidence>
<protein>
    <recommendedName>
        <fullName evidence="4 12">Ribosomal RNA small subunit methyltransferase E</fullName>
        <ecNumber evidence="3 12">2.1.1.193</ecNumber>
    </recommendedName>
</protein>
<keyword evidence="5 12" id="KW-0963">Cytoplasm</keyword>
<dbReference type="InterPro" id="IPR006700">
    <property type="entry name" value="RsmE"/>
</dbReference>
<dbReference type="CDD" id="cd18084">
    <property type="entry name" value="RsmE-like"/>
    <property type="match status" value="1"/>
</dbReference>
<dbReference type="SUPFAM" id="SSF75217">
    <property type="entry name" value="alpha/beta knot"/>
    <property type="match status" value="1"/>
</dbReference>
<evidence type="ECO:0000256" key="2">
    <source>
        <dbReference type="ARBA" id="ARBA00005528"/>
    </source>
</evidence>
<dbReference type="InterPro" id="IPR029028">
    <property type="entry name" value="Alpha/beta_knot_MTases"/>
</dbReference>
<comment type="caution">
    <text evidence="15">The sequence shown here is derived from an EMBL/GenBank/DDBJ whole genome shotgun (WGS) entry which is preliminary data.</text>
</comment>
<dbReference type="Gene3D" id="2.40.240.20">
    <property type="entry name" value="Hypothetical PUA domain-like, domain 1"/>
    <property type="match status" value="1"/>
</dbReference>
<evidence type="ECO:0000259" key="13">
    <source>
        <dbReference type="Pfam" id="PF04452"/>
    </source>
</evidence>
<evidence type="ECO:0000256" key="8">
    <source>
        <dbReference type="ARBA" id="ARBA00022679"/>
    </source>
</evidence>
<dbReference type="NCBIfam" id="NF008692">
    <property type="entry name" value="PRK11713.1-5"/>
    <property type="match status" value="1"/>
</dbReference>
<keyword evidence="16" id="KW-1185">Reference proteome</keyword>
<evidence type="ECO:0000256" key="11">
    <source>
        <dbReference type="ARBA" id="ARBA00047944"/>
    </source>
</evidence>
<accession>A0A0R0CCR5</accession>
<evidence type="ECO:0000256" key="1">
    <source>
        <dbReference type="ARBA" id="ARBA00004496"/>
    </source>
</evidence>
<dbReference type="Pfam" id="PF20260">
    <property type="entry name" value="PUA_4"/>
    <property type="match status" value="1"/>
</dbReference>
<proteinExistence type="inferred from homology"/>
<dbReference type="AlphaFoldDB" id="A0A0R0CCR5"/>
<dbReference type="InterPro" id="IPR015947">
    <property type="entry name" value="PUA-like_sf"/>
</dbReference>
<dbReference type="EMBL" id="LDJJ01000036">
    <property type="protein sequence ID" value="KRG67077.1"/>
    <property type="molecule type" value="Genomic_DNA"/>
</dbReference>
<comment type="catalytic activity">
    <reaction evidence="11 12">
        <text>uridine(1498) in 16S rRNA + S-adenosyl-L-methionine = N(3)-methyluridine(1498) in 16S rRNA + S-adenosyl-L-homocysteine + H(+)</text>
        <dbReference type="Rhea" id="RHEA:42920"/>
        <dbReference type="Rhea" id="RHEA-COMP:10283"/>
        <dbReference type="Rhea" id="RHEA-COMP:10284"/>
        <dbReference type="ChEBI" id="CHEBI:15378"/>
        <dbReference type="ChEBI" id="CHEBI:57856"/>
        <dbReference type="ChEBI" id="CHEBI:59789"/>
        <dbReference type="ChEBI" id="CHEBI:65315"/>
        <dbReference type="ChEBI" id="CHEBI:74502"/>
        <dbReference type="EC" id="2.1.1.193"/>
    </reaction>
</comment>
<evidence type="ECO:0000313" key="16">
    <source>
        <dbReference type="Proteomes" id="UP000051863"/>
    </source>
</evidence>
<dbReference type="GO" id="GO:0005737">
    <property type="term" value="C:cytoplasm"/>
    <property type="evidence" value="ECO:0007669"/>
    <property type="project" value="UniProtKB-SubCell"/>
</dbReference>
<keyword evidence="6 12" id="KW-0698">rRNA processing</keyword>
<dbReference type="SUPFAM" id="SSF88697">
    <property type="entry name" value="PUA domain-like"/>
    <property type="match status" value="1"/>
</dbReference>
<dbReference type="Gene3D" id="3.40.1280.10">
    <property type="match status" value="1"/>
</dbReference>
<evidence type="ECO:0000256" key="10">
    <source>
        <dbReference type="ARBA" id="ARBA00025699"/>
    </source>
</evidence>
<keyword evidence="8 12" id="KW-0808">Transferase</keyword>
<evidence type="ECO:0000256" key="9">
    <source>
        <dbReference type="ARBA" id="ARBA00022691"/>
    </source>
</evidence>
<evidence type="ECO:0000256" key="3">
    <source>
        <dbReference type="ARBA" id="ARBA00012328"/>
    </source>
</evidence>
<gene>
    <name evidence="15" type="ORF">ABB27_11460</name>
</gene>
<evidence type="ECO:0000256" key="7">
    <source>
        <dbReference type="ARBA" id="ARBA00022603"/>
    </source>
</evidence>
<evidence type="ECO:0000259" key="14">
    <source>
        <dbReference type="Pfam" id="PF20260"/>
    </source>
</evidence>
<dbReference type="InterPro" id="IPR046886">
    <property type="entry name" value="RsmE_MTase_dom"/>
</dbReference>
<sequence length="244" mass="25874">MRLTRCPIELPLAAGQTLSLPEEVANHLVRVMRLREGDGCVLFNGDGHDYAATLSAISKRDVQVHIDSAQAIDNESPLAITLLQGIARGEKMDLILQKATELGVSRIIPVNAERTEVKLDAARAEKRIAHWRNVVGSACGQSGRARIPSIGNPQALAAAVAALPEQTLRLTLDPLGEHRLASLPAAPTNGVVIAIGPEGGWSPRDRQQLGEAGFQGLQLGPRILRTETAGLAAIAALQARLGDL</sequence>
<comment type="subcellular location">
    <subcellularLocation>
        <location evidence="1 12">Cytoplasm</location>
    </subcellularLocation>
</comment>
<evidence type="ECO:0000256" key="4">
    <source>
        <dbReference type="ARBA" id="ARBA00013673"/>
    </source>
</evidence>